<dbReference type="HOGENOM" id="CLU_2051812_0_0_1"/>
<protein>
    <submittedName>
        <fullName evidence="1">Uncharacterized protein</fullName>
    </submittedName>
</protein>
<evidence type="ECO:0000313" key="1">
    <source>
        <dbReference type="EMBL" id="EFO88971.1"/>
    </source>
</evidence>
<dbReference type="EMBL" id="DS268421">
    <property type="protein sequence ID" value="EFO88971.1"/>
    <property type="molecule type" value="Genomic_DNA"/>
</dbReference>
<proteinExistence type="predicted"/>
<dbReference type="AlphaFoldDB" id="E3M1I4"/>
<keyword evidence="2" id="KW-1185">Reference proteome</keyword>
<organism evidence="2">
    <name type="scientific">Caenorhabditis remanei</name>
    <name type="common">Caenorhabditis vulgaris</name>
    <dbReference type="NCBI Taxonomy" id="31234"/>
    <lineage>
        <taxon>Eukaryota</taxon>
        <taxon>Metazoa</taxon>
        <taxon>Ecdysozoa</taxon>
        <taxon>Nematoda</taxon>
        <taxon>Chromadorea</taxon>
        <taxon>Rhabditida</taxon>
        <taxon>Rhabditina</taxon>
        <taxon>Rhabditomorpha</taxon>
        <taxon>Rhabditoidea</taxon>
        <taxon>Rhabditidae</taxon>
        <taxon>Peloderinae</taxon>
        <taxon>Caenorhabditis</taxon>
    </lineage>
</organism>
<evidence type="ECO:0000313" key="2">
    <source>
        <dbReference type="Proteomes" id="UP000008281"/>
    </source>
</evidence>
<dbReference type="Proteomes" id="UP000008281">
    <property type="component" value="Unassembled WGS sequence"/>
</dbReference>
<name>E3M1I4_CAERE</name>
<accession>E3M1I4</accession>
<gene>
    <name evidence="1" type="ORF">CRE_06335</name>
</gene>
<reference evidence="1" key="1">
    <citation type="submission" date="2007-07" db="EMBL/GenBank/DDBJ databases">
        <title>PCAP assembly of the Caenorhabditis remanei genome.</title>
        <authorList>
            <consortium name="The Caenorhabditis remanei Sequencing Consortium"/>
            <person name="Wilson R.K."/>
        </authorList>
    </citation>
    <scope>NUCLEOTIDE SEQUENCE [LARGE SCALE GENOMIC DNA]</scope>
    <source>
        <strain evidence="1">PB4641</strain>
    </source>
</reference>
<sequence>MNVLIHLFPVENVKKELAETKELLEQSRAELYYLRLGVIDLQMSVYRTEIDVQVEQLRNDIAALQERNAQREQLVTDGLARDAEGEKSNFKFLKATEIFQKLSKSSVEFKNSCSPPLSSF</sequence>